<dbReference type="RefSeq" id="WP_245777245.1">
    <property type="nucleotide sequence ID" value="NZ_FOZV01000005.1"/>
</dbReference>
<sequence>MRTGPVSRALERARRLLAGSGGWIEPAGAAYVLRAGPDRRSRVLLTVDETVFRRLVETPGLRARRGGGWIARRGEAASAAPAAGRPGVIDGVRTIMEADGEASVRRANLAQTPVTWLARRVGPDGRPWLEPVEVAAAVRLALEAEAALRGPSLTMRWDALPRTGAGGGARQGCEPGDRALAAAAAVEAALSACGPARRMVEHICVRATALQAAEQALGLRRRTGKVLLRQGLQALARHYRLG</sequence>
<feature type="domain" description="DUF6456" evidence="1">
    <location>
        <begin position="106"/>
        <end position="240"/>
    </location>
</feature>
<dbReference type="AlphaFoldDB" id="A0A1I6SLX3"/>
<dbReference type="Proteomes" id="UP000198788">
    <property type="component" value="Unassembled WGS sequence"/>
</dbReference>
<dbReference type="STRING" id="871741.SAMN05192570_2564"/>
<gene>
    <name evidence="2" type="ORF">SAMN05192570_2564</name>
</gene>
<dbReference type="InterPro" id="IPR045599">
    <property type="entry name" value="DUF6456"/>
</dbReference>
<evidence type="ECO:0000259" key="1">
    <source>
        <dbReference type="Pfam" id="PF20057"/>
    </source>
</evidence>
<protein>
    <recommendedName>
        <fullName evidence="1">DUF6456 domain-containing protein</fullName>
    </recommendedName>
</protein>
<dbReference type="Pfam" id="PF20057">
    <property type="entry name" value="DUF6456"/>
    <property type="match status" value="1"/>
</dbReference>
<proteinExistence type="predicted"/>
<reference evidence="3" key="1">
    <citation type="submission" date="2016-10" db="EMBL/GenBank/DDBJ databases">
        <authorList>
            <person name="Varghese N."/>
            <person name="Submissions S."/>
        </authorList>
    </citation>
    <scope>NUCLEOTIDE SEQUENCE [LARGE SCALE GENOMIC DNA]</scope>
    <source>
        <strain evidence="3">CGMCC 1.10683</strain>
    </source>
</reference>
<accession>A0A1I6SLX3</accession>
<evidence type="ECO:0000313" key="3">
    <source>
        <dbReference type="Proteomes" id="UP000198788"/>
    </source>
</evidence>
<keyword evidence="3" id="KW-1185">Reference proteome</keyword>
<dbReference type="EMBL" id="FOZV01000005">
    <property type="protein sequence ID" value="SFS77943.1"/>
    <property type="molecule type" value="Genomic_DNA"/>
</dbReference>
<name>A0A1I6SLX3_9CAUL</name>
<evidence type="ECO:0000313" key="2">
    <source>
        <dbReference type="EMBL" id="SFS77943.1"/>
    </source>
</evidence>
<organism evidence="2 3">
    <name type="scientific">Brevundimonas viscosa</name>
    <dbReference type="NCBI Taxonomy" id="871741"/>
    <lineage>
        <taxon>Bacteria</taxon>
        <taxon>Pseudomonadati</taxon>
        <taxon>Pseudomonadota</taxon>
        <taxon>Alphaproteobacteria</taxon>
        <taxon>Caulobacterales</taxon>
        <taxon>Caulobacteraceae</taxon>
        <taxon>Brevundimonas</taxon>
    </lineage>
</organism>